<proteinExistence type="predicted"/>
<name>A0A835DR40_TETSI</name>
<evidence type="ECO:0000313" key="2">
    <source>
        <dbReference type="Proteomes" id="UP000655225"/>
    </source>
</evidence>
<accession>A0A835DR40</accession>
<keyword evidence="2" id="KW-1185">Reference proteome</keyword>
<dbReference type="EMBL" id="JABCRI010000001">
    <property type="protein sequence ID" value="KAF8412906.1"/>
    <property type="molecule type" value="Genomic_DNA"/>
</dbReference>
<sequence>MERFQDFVTAVSNSLGAGRERFALWFCLMYGRNESCLASTESETGSEGYAGFTVFVASQEFFKARKAATTATAVAIFTGWDVVRPFGRGSAAGCGGCVWDWISSSSSMDDTAILRLRWSVKTAKEETRRKVVERKREGISLLSSIVASKASKRAGHSRLIFTWSKFGSVFLDSRSFHALLLGSLSALEERPPTCDFSSLLSMVTAWSLSHTCDFSCSAPEKRPSCSWESFSHLNVVVSSIFGERLIAWLIGLPSTSWRDCFTSLGGVDESIVSLRWARGWDGAAFGEETKRCETANLLWNASTIAYCLIVVSVDAFARNMSCTADSVYGSIS</sequence>
<organism evidence="1 2">
    <name type="scientific">Tetracentron sinense</name>
    <name type="common">Spur-leaf</name>
    <dbReference type="NCBI Taxonomy" id="13715"/>
    <lineage>
        <taxon>Eukaryota</taxon>
        <taxon>Viridiplantae</taxon>
        <taxon>Streptophyta</taxon>
        <taxon>Embryophyta</taxon>
        <taxon>Tracheophyta</taxon>
        <taxon>Spermatophyta</taxon>
        <taxon>Magnoliopsida</taxon>
        <taxon>Trochodendrales</taxon>
        <taxon>Trochodendraceae</taxon>
        <taxon>Tetracentron</taxon>
    </lineage>
</organism>
<evidence type="ECO:0000313" key="1">
    <source>
        <dbReference type="EMBL" id="KAF8412906.1"/>
    </source>
</evidence>
<dbReference type="AlphaFoldDB" id="A0A835DR40"/>
<protein>
    <submittedName>
        <fullName evidence="1">Uncharacterized protein</fullName>
    </submittedName>
</protein>
<dbReference type="Proteomes" id="UP000655225">
    <property type="component" value="Unassembled WGS sequence"/>
</dbReference>
<comment type="caution">
    <text evidence="1">The sequence shown here is derived from an EMBL/GenBank/DDBJ whole genome shotgun (WGS) entry which is preliminary data.</text>
</comment>
<reference evidence="1 2" key="1">
    <citation type="submission" date="2020-04" db="EMBL/GenBank/DDBJ databases">
        <title>Plant Genome Project.</title>
        <authorList>
            <person name="Zhang R.-G."/>
        </authorList>
    </citation>
    <scope>NUCLEOTIDE SEQUENCE [LARGE SCALE GENOMIC DNA]</scope>
    <source>
        <strain evidence="1">YNK0</strain>
        <tissue evidence="1">Leaf</tissue>
    </source>
</reference>
<gene>
    <name evidence="1" type="ORF">HHK36_000878</name>
</gene>